<dbReference type="EMBL" id="JBHSLD010000004">
    <property type="protein sequence ID" value="MFC5379770.1"/>
    <property type="molecule type" value="Genomic_DNA"/>
</dbReference>
<comment type="caution">
    <text evidence="1">The sequence shown here is derived from an EMBL/GenBank/DDBJ whole genome shotgun (WGS) entry which is preliminary data.</text>
</comment>
<reference evidence="2" key="1">
    <citation type="journal article" date="2019" name="Int. J. Syst. Evol. Microbiol.">
        <title>The Global Catalogue of Microorganisms (GCM) 10K type strain sequencing project: providing services to taxonomists for standard genome sequencing and annotation.</title>
        <authorList>
            <consortium name="The Broad Institute Genomics Platform"/>
            <consortium name="The Broad Institute Genome Sequencing Center for Infectious Disease"/>
            <person name="Wu L."/>
            <person name="Ma J."/>
        </authorList>
    </citation>
    <scope>NUCLEOTIDE SEQUENCE [LARGE SCALE GENOMIC DNA]</scope>
    <source>
        <strain evidence="2">CCUG 43114</strain>
    </source>
</reference>
<organism evidence="1 2">
    <name type="scientific">Aquipuribacter nitratireducens</name>
    <dbReference type="NCBI Taxonomy" id="650104"/>
    <lineage>
        <taxon>Bacteria</taxon>
        <taxon>Bacillati</taxon>
        <taxon>Actinomycetota</taxon>
        <taxon>Actinomycetes</taxon>
        <taxon>Micrococcales</taxon>
        <taxon>Intrasporangiaceae</taxon>
        <taxon>Aquipuribacter</taxon>
    </lineage>
</organism>
<dbReference type="RefSeq" id="WP_340268996.1">
    <property type="nucleotide sequence ID" value="NZ_JBBEOG010000003.1"/>
</dbReference>
<evidence type="ECO:0008006" key="3">
    <source>
        <dbReference type="Google" id="ProtNLM"/>
    </source>
</evidence>
<protein>
    <recommendedName>
        <fullName evidence="3">Carboxypeptidase regulatory-like domain-containing protein</fullName>
    </recommendedName>
</protein>
<keyword evidence="2" id="KW-1185">Reference proteome</keyword>
<proteinExistence type="predicted"/>
<dbReference type="Proteomes" id="UP001596122">
    <property type="component" value="Unassembled WGS sequence"/>
</dbReference>
<sequence length="174" mass="18270">MDHDVTSAARAGDGDPAELHAELRRMWEALDAPPDGLVDRVRFALQADALAGDLDLELMRLQQEGLAVAAARGDDVRTVTFGSRALTVMLAISEVTGGHRVDGWVAPGGKRRLEVRTSAGTNLTACDESGRFTLDVVPPGHLQLVLASDDEGGPGQASEDPRVLAGVVTPALTL</sequence>
<name>A0ABW0GKZ3_9MICO</name>
<evidence type="ECO:0000313" key="1">
    <source>
        <dbReference type="EMBL" id="MFC5379770.1"/>
    </source>
</evidence>
<gene>
    <name evidence="1" type="ORF">ACFPJ6_03095</name>
</gene>
<evidence type="ECO:0000313" key="2">
    <source>
        <dbReference type="Proteomes" id="UP001596122"/>
    </source>
</evidence>
<accession>A0ABW0GKZ3</accession>